<evidence type="ECO:0000256" key="4">
    <source>
        <dbReference type="ARBA" id="ARBA00022806"/>
    </source>
</evidence>
<dbReference type="Pfam" id="PF13087">
    <property type="entry name" value="AAA_12"/>
    <property type="match status" value="1"/>
</dbReference>
<sequence>MGEETISIAAPPSKGYLTATDLARFHVHLCKKLLWLSHDQRKWKEQGAGATQQMNVLDRARFAKGNKWEERLQKRLEGKGLIWRGPGSRHISVGELIQMIKRDPRSHYYAVDISFAAPSFATHLEMRGWPVGAVAFGTFKPDFLEVWVERDANGVVSGFKWRIIDAKASKKVKISHQVQIGFYWLCLMELFQEWSEATAESDFIAITPDDIGSVWIPPSDATVITAAETPSLTGEFSLPMLRPLLENFLFEEVPRTLSKPVTKVPWHFNPLCRGCDFVNRCAGETVKEGRLGNIPNLSISDHTFLKDVAVGSGGLTDLEDLHRLVHFGGSGRGRDLGPGSWAKVSRLLNLQRGGHGKETIDLDACGIHESSVLRSATKHTVEPNLRRCLVFPQEEDVGVYLSLGMDPETDLLFAYSIVGVDHSTDATLYSDQRVAGSETETFAVTFIESLASLIQILLSKKDANLEASNQAISALRVQFYVYASAEQTALAQILVGEATSQPECSEATKLCIGALLNHSSVLLTTVHPELLSSKVLFRVQKAALVPEVKRYLRIFGGPDVSLVGNKETLLARLEGIINGSPKVTQETGLMRLMPKVAVLSDCVQWIISMPVPGWYTIEECFAHLVSPGTTASQSVSSKQDMWADMYTLFKSDPSSAELKFLLGKHSRTMQAVSKALRHSVESACQSSGKPIESVLPNVAREFEVLFIDVCRDLELRRLLFMCQYEIMTQLESLIKSRLSNTHNTHLTLHSHLGGSEYVFTPTSGTEYLDVAPSSSAWAPYGYLLTRADSEAALEFDDLAWAGVVGLRIGGGDGWGVAEVAGWDDAGRVKIKVRAPRNVMRDGAFVLSRRMVDFNTLKLIKTILTIDHDTQESPESPPFFTRLLHGSPDIDLPLSAQKDQAAEERLQRFYREYYTLVGGEKALLFVGSQRKAFRAVLGRRVSVVWGPPGHGKTHTLALSALRLIELTGRRSDSPQPFRILVTASTNNAVETLIGKLASLLQHVKSIDNMQRGEWRDHVATLILSKEKSKMPDPATLPPYAVVGATVWGVHTWRDKYAHKSPISSHFSSLIIDEGSQMTVSEAAIPIDAVMRGPDVDAKRLIVAGDHLQLAPVLQGAYPVSSGRLFGSVLEWFVDVTASEAGTRMDMLTENFRMVTELCTFTNKLYKKGGVFIPMRAGGEAATGASLSTASDHSDSHPPSLPPTTDAPPLLTTTSLDTALTIPDGSHARNAILLPHAFASIELQLEAEARAVVHILRGFLTRGVDLNQPGTVMVVTPHRAQRSAVGRALLAAGLACEGVKVDTVERIQGGEADLVVVCYAFSGCASYHESTLAFTYHLPRLNVALSRARDTCILLTTRALLFPPITVAGTPDMRGALAHLWGFVHGAWVRQWADGAFGTSEVHECETREASVDDGDEEAAYGFGSGDEDAMIEAMRAMGV</sequence>
<dbReference type="InterPro" id="IPR041677">
    <property type="entry name" value="DNA2/NAM7_AAA_11"/>
</dbReference>
<evidence type="ECO:0000256" key="3">
    <source>
        <dbReference type="ARBA" id="ARBA00022801"/>
    </source>
</evidence>
<evidence type="ECO:0000259" key="7">
    <source>
        <dbReference type="Pfam" id="PF13086"/>
    </source>
</evidence>
<dbReference type="InterPro" id="IPR050534">
    <property type="entry name" value="Coronavir_polyprotein_1ab"/>
</dbReference>
<comment type="similarity">
    <text evidence="1">Belongs to the DNA2/NAM7 helicase family.</text>
</comment>
<evidence type="ECO:0000256" key="2">
    <source>
        <dbReference type="ARBA" id="ARBA00022741"/>
    </source>
</evidence>
<dbReference type="PANTHER" id="PTHR43788:SF8">
    <property type="entry name" value="DNA-BINDING PROTEIN SMUBP-2"/>
    <property type="match status" value="1"/>
</dbReference>
<evidence type="ECO:0000313" key="10">
    <source>
        <dbReference type="Proteomes" id="UP000318582"/>
    </source>
</evidence>
<comment type="caution">
    <text evidence="9">The sequence shown here is derived from an EMBL/GenBank/DDBJ whole genome shotgun (WGS) entry which is preliminary data.</text>
</comment>
<keyword evidence="10" id="KW-1185">Reference proteome</keyword>
<evidence type="ECO:0000256" key="1">
    <source>
        <dbReference type="ARBA" id="ARBA00007913"/>
    </source>
</evidence>
<accession>A0A507E647</accession>
<dbReference type="GO" id="GO:0043139">
    <property type="term" value="F:5'-3' DNA helicase activity"/>
    <property type="evidence" value="ECO:0007669"/>
    <property type="project" value="TreeGrafter"/>
</dbReference>
<dbReference type="GO" id="GO:0005524">
    <property type="term" value="F:ATP binding"/>
    <property type="evidence" value="ECO:0007669"/>
    <property type="project" value="UniProtKB-KW"/>
</dbReference>
<evidence type="ECO:0000256" key="6">
    <source>
        <dbReference type="SAM" id="MobiDB-lite"/>
    </source>
</evidence>
<dbReference type="InterPro" id="IPR027417">
    <property type="entry name" value="P-loop_NTPase"/>
</dbReference>
<dbReference type="GO" id="GO:0016787">
    <property type="term" value="F:hydrolase activity"/>
    <property type="evidence" value="ECO:0007669"/>
    <property type="project" value="UniProtKB-KW"/>
</dbReference>
<dbReference type="Gene3D" id="3.40.50.300">
    <property type="entry name" value="P-loop containing nucleotide triphosphate hydrolases"/>
    <property type="match status" value="2"/>
</dbReference>
<feature type="region of interest" description="Disordered" evidence="6">
    <location>
        <begin position="1181"/>
        <end position="1210"/>
    </location>
</feature>
<dbReference type="SUPFAM" id="SSF52540">
    <property type="entry name" value="P-loop containing nucleoside triphosphate hydrolases"/>
    <property type="match status" value="1"/>
</dbReference>
<keyword evidence="5" id="KW-0067">ATP-binding</keyword>
<dbReference type="InterPro" id="IPR041679">
    <property type="entry name" value="DNA2/NAM7-like_C"/>
</dbReference>
<keyword evidence="2" id="KW-0547">Nucleotide-binding</keyword>
<dbReference type="STRING" id="109895.A0A507E647"/>
<keyword evidence="4" id="KW-0347">Helicase</keyword>
<evidence type="ECO:0000313" key="9">
    <source>
        <dbReference type="EMBL" id="TPX59553.1"/>
    </source>
</evidence>
<dbReference type="PANTHER" id="PTHR43788">
    <property type="entry name" value="DNA2/NAM7 HELICASE FAMILY MEMBER"/>
    <property type="match status" value="1"/>
</dbReference>
<evidence type="ECO:0008006" key="11">
    <source>
        <dbReference type="Google" id="ProtNLM"/>
    </source>
</evidence>
<proteinExistence type="inferred from homology"/>
<evidence type="ECO:0000259" key="8">
    <source>
        <dbReference type="Pfam" id="PF13087"/>
    </source>
</evidence>
<organism evidence="9 10">
    <name type="scientific">Powellomyces hirtus</name>
    <dbReference type="NCBI Taxonomy" id="109895"/>
    <lineage>
        <taxon>Eukaryota</taxon>
        <taxon>Fungi</taxon>
        <taxon>Fungi incertae sedis</taxon>
        <taxon>Chytridiomycota</taxon>
        <taxon>Chytridiomycota incertae sedis</taxon>
        <taxon>Chytridiomycetes</taxon>
        <taxon>Spizellomycetales</taxon>
        <taxon>Powellomycetaceae</taxon>
        <taxon>Powellomyces</taxon>
    </lineage>
</organism>
<dbReference type="EMBL" id="QEAQ01000024">
    <property type="protein sequence ID" value="TPX59553.1"/>
    <property type="molecule type" value="Genomic_DNA"/>
</dbReference>
<name>A0A507E647_9FUNG</name>
<gene>
    <name evidence="9" type="ORF">PhCBS80983_g02435</name>
</gene>
<evidence type="ECO:0000256" key="5">
    <source>
        <dbReference type="ARBA" id="ARBA00022840"/>
    </source>
</evidence>
<protein>
    <recommendedName>
        <fullName evidence="11">DNA2/NAM7 helicase-like C-terminal domain-containing protein</fullName>
    </recommendedName>
</protein>
<dbReference type="Proteomes" id="UP000318582">
    <property type="component" value="Unassembled WGS sequence"/>
</dbReference>
<dbReference type="Pfam" id="PF13086">
    <property type="entry name" value="AAA_11"/>
    <property type="match status" value="1"/>
</dbReference>
<feature type="domain" description="DNA2/NAM7 helicase helicase" evidence="7">
    <location>
        <begin position="927"/>
        <end position="999"/>
    </location>
</feature>
<feature type="domain" description="DNA2/NAM7 helicase-like C-terminal" evidence="8">
    <location>
        <begin position="1141"/>
        <end position="1354"/>
    </location>
</feature>
<reference evidence="9 10" key="1">
    <citation type="journal article" date="2019" name="Sci. Rep.">
        <title>Comparative genomics of chytrid fungi reveal insights into the obligate biotrophic and pathogenic lifestyle of Synchytrium endobioticum.</title>
        <authorList>
            <person name="van de Vossenberg B.T.L.H."/>
            <person name="Warris S."/>
            <person name="Nguyen H.D.T."/>
            <person name="van Gent-Pelzer M.P.E."/>
            <person name="Joly D.L."/>
            <person name="van de Geest H.C."/>
            <person name="Bonants P.J.M."/>
            <person name="Smith D.S."/>
            <person name="Levesque C.A."/>
            <person name="van der Lee T.A.J."/>
        </authorList>
    </citation>
    <scope>NUCLEOTIDE SEQUENCE [LARGE SCALE GENOMIC DNA]</scope>
    <source>
        <strain evidence="9 10">CBS 809.83</strain>
    </source>
</reference>
<keyword evidence="3" id="KW-0378">Hydrolase</keyword>